<keyword evidence="1" id="KW-0802">TPR repeat</keyword>
<dbReference type="EMBL" id="BIMW01000101">
    <property type="protein sequence ID" value="GCE94468.1"/>
    <property type="molecule type" value="Genomic_DNA"/>
</dbReference>
<sequence>MGYWVVSYFTKGNQLLRSNQLEEAVAAYQKAIAHDPSFHWYHYKLGLALEQLGRLQEAKAAFQKGFDIKPDLNFGCFKVGELLPKTSDHQEQPQDKHLQGWSEKLNNSLVDNKYYQELFARGYIISNKRITTVPFHWKKSRFCDIYFAYDPRLNCHLARETDVAVMCLGLICDVRFPKQTTDECVSFLAESLASSESIFYDRLSYACGRFVIAAYQPEVGLFILTDATGMKSAFYYNQEAKIVGSHAQLVAENAQNTERRTPIPFKMGYPGIQTPFHNIFLLTPNTQLNFDNFSIRRFFPVSPLISLNLEQAVERVAEYFKGAMQHFATFYQNLISLTAGLDSRVTLALNKNHSNVRYFTYYRRDSVDTDKYDKMVAENLAHKFGLSHEILYLSQYPKEKQEFLSILNNNTYYSHNRSLAFVYYQKFSQSANLIHVRSNVSETGREFYKNTKFPILSAKDLAYLYLIGSSNHRPEYIAEVIRKFEEFDRITNIMQCQSLIDIKSLFYWEFRMAAWHSQVVIESDPAFDTVSIYNCRKTLEIMLSITREEREKSLILKKIINNESPELTEFKINGKGFWS</sequence>
<proteinExistence type="predicted"/>
<protein>
    <submittedName>
        <fullName evidence="2">TPR domain protein</fullName>
    </submittedName>
</protein>
<feature type="repeat" description="TPR" evidence="1">
    <location>
        <begin position="5"/>
        <end position="38"/>
    </location>
</feature>
<dbReference type="SMART" id="SM00028">
    <property type="entry name" value="TPR"/>
    <property type="match status" value="2"/>
</dbReference>
<gene>
    <name evidence="2" type="ORF">NIES46_25240</name>
</gene>
<comment type="caution">
    <text evidence="2">The sequence shown here is derived from an EMBL/GenBank/DDBJ whole genome shotgun (WGS) entry which is preliminary data.</text>
</comment>
<evidence type="ECO:0000313" key="2">
    <source>
        <dbReference type="EMBL" id="GCE94468.1"/>
    </source>
</evidence>
<feature type="repeat" description="TPR" evidence="1">
    <location>
        <begin position="39"/>
        <end position="72"/>
    </location>
</feature>
<reference evidence="2 3" key="1">
    <citation type="journal article" date="2019" name="J Genomics">
        <title>The Draft Genome of a Hydrogen-producing Cyanobacterium, Arthrospira platensis NIES-46.</title>
        <authorList>
            <person name="Suzuki S."/>
            <person name="Yamaguchi H."/>
            <person name="Kawachi M."/>
        </authorList>
    </citation>
    <scope>NUCLEOTIDE SEQUENCE [LARGE SCALE GENOMIC DNA]</scope>
    <source>
        <strain evidence="2 3">NIES-46</strain>
    </source>
</reference>
<organism evidence="2 3">
    <name type="scientific">Limnospira platensis NIES-46</name>
    <dbReference type="NCBI Taxonomy" id="1236695"/>
    <lineage>
        <taxon>Bacteria</taxon>
        <taxon>Bacillati</taxon>
        <taxon>Cyanobacteriota</taxon>
        <taxon>Cyanophyceae</taxon>
        <taxon>Oscillatoriophycideae</taxon>
        <taxon>Oscillatoriales</taxon>
        <taxon>Sirenicapillariaceae</taxon>
        <taxon>Limnospira</taxon>
    </lineage>
</organism>
<evidence type="ECO:0000313" key="3">
    <source>
        <dbReference type="Proteomes" id="UP000326169"/>
    </source>
</evidence>
<dbReference type="Gene3D" id="1.25.40.10">
    <property type="entry name" value="Tetratricopeptide repeat domain"/>
    <property type="match status" value="1"/>
</dbReference>
<dbReference type="Pfam" id="PF13414">
    <property type="entry name" value="TPR_11"/>
    <property type="match status" value="1"/>
</dbReference>
<dbReference type="SUPFAM" id="SSF48452">
    <property type="entry name" value="TPR-like"/>
    <property type="match status" value="1"/>
</dbReference>
<name>A0A5M3T8Y8_LIMPL</name>
<dbReference type="InterPro" id="IPR011990">
    <property type="entry name" value="TPR-like_helical_dom_sf"/>
</dbReference>
<accession>A0A5M3T8Y8</accession>
<dbReference type="SUPFAM" id="SSF52402">
    <property type="entry name" value="Adenine nucleotide alpha hydrolases-like"/>
    <property type="match status" value="1"/>
</dbReference>
<dbReference type="GeneID" id="301683363"/>
<dbReference type="InterPro" id="IPR019734">
    <property type="entry name" value="TPR_rpt"/>
</dbReference>
<dbReference type="Proteomes" id="UP000326169">
    <property type="component" value="Unassembled WGS sequence"/>
</dbReference>
<evidence type="ECO:0000256" key="1">
    <source>
        <dbReference type="PROSITE-ProRule" id="PRU00339"/>
    </source>
</evidence>
<dbReference type="PROSITE" id="PS50005">
    <property type="entry name" value="TPR"/>
    <property type="match status" value="2"/>
</dbReference>
<keyword evidence="3" id="KW-1185">Reference proteome</keyword>
<dbReference type="RefSeq" id="WP_308805636.1">
    <property type="nucleotide sequence ID" value="NZ_BIMW01000101.1"/>
</dbReference>